<keyword evidence="2" id="KW-1185">Reference proteome</keyword>
<evidence type="ECO:0000313" key="2">
    <source>
        <dbReference type="Proteomes" id="UP000245626"/>
    </source>
</evidence>
<organism evidence="1 2">
    <name type="scientific">Violaceomyces palustris</name>
    <dbReference type="NCBI Taxonomy" id="1673888"/>
    <lineage>
        <taxon>Eukaryota</taxon>
        <taxon>Fungi</taxon>
        <taxon>Dikarya</taxon>
        <taxon>Basidiomycota</taxon>
        <taxon>Ustilaginomycotina</taxon>
        <taxon>Ustilaginomycetes</taxon>
        <taxon>Violaceomycetales</taxon>
        <taxon>Violaceomycetaceae</taxon>
        <taxon>Violaceomyces</taxon>
    </lineage>
</organism>
<dbReference type="Proteomes" id="UP000245626">
    <property type="component" value="Unassembled WGS sequence"/>
</dbReference>
<proteinExistence type="predicted"/>
<protein>
    <submittedName>
        <fullName evidence="1">Uncharacterized protein</fullName>
    </submittedName>
</protein>
<dbReference type="EMBL" id="KZ819992">
    <property type="protein sequence ID" value="PWN49910.1"/>
    <property type="molecule type" value="Genomic_DNA"/>
</dbReference>
<reference evidence="1 2" key="1">
    <citation type="journal article" date="2018" name="Mol. Biol. Evol.">
        <title>Broad Genomic Sampling Reveals a Smut Pathogenic Ancestry of the Fungal Clade Ustilaginomycotina.</title>
        <authorList>
            <person name="Kijpornyongpan T."/>
            <person name="Mondo S.J."/>
            <person name="Barry K."/>
            <person name="Sandor L."/>
            <person name="Lee J."/>
            <person name="Lipzen A."/>
            <person name="Pangilinan J."/>
            <person name="LaButti K."/>
            <person name="Hainaut M."/>
            <person name="Henrissat B."/>
            <person name="Grigoriev I.V."/>
            <person name="Spatafora J.W."/>
            <person name="Aime M.C."/>
        </authorList>
    </citation>
    <scope>NUCLEOTIDE SEQUENCE [LARGE SCALE GENOMIC DNA]</scope>
    <source>
        <strain evidence="1 2">SA 807</strain>
    </source>
</reference>
<accession>A0ACD0NVS3</accession>
<gene>
    <name evidence="1" type="ORF">IE53DRAFT_122112</name>
</gene>
<name>A0ACD0NVS3_9BASI</name>
<evidence type="ECO:0000313" key="1">
    <source>
        <dbReference type="EMBL" id="PWN49910.1"/>
    </source>
</evidence>
<sequence>MMLLKELSELLGRWDGNGQDPTSNPSDEFWEFMHQQCGRHSAPSWKSHFNKNREIYIEAANIHAKAEEPTQPVEEERGDEVGEGNEVEDSQALRGDLQDDVVTVEIQQRSSENDGEESSSENEEEEEPNSYSRMAEGLDETREELDELGEAQGLEDLASEQVRRMSQPSPELVLERSATGDPAGSRQDQEVDKAPIENDDSSPDLSSKEAAEVEDAVLGPRFSTPQPTSTKPLPTSQHPIGSVDESLGQAPQLAMRKEHHDAKVAAKEDAKRSSRIVDDVLLSPTLGLAAASPARNPSFAAVVARSEIRSEARVTDKSRLEALFPSQPAFLERKAATGMIAPTSSSKPPGGASKEYAEAAVGPSQPSLGNDRRTVHRDSKRQPRMSVPLPVTRRVVSPTEAEQSVPTRSSTILRRKAGRQTISGAEVSLYEKHSRVHKGTPLIPRHRSAAFYDFSIDEGSTDEPEDEKFFVQVPTRGQASSSSKGKGRGPSHWDTDSDEGMGERYRAKRRAPAAAFGSLTSSSSPAKSVGRSMSLALKTEQALGGNGPSSKPVERKPSSSRKGLSDPTKSPKGPTRPRTTTTSARPSLLPPDDALTLAKAKYQASVLELCSDFGLKTPAQAARFLKEVDGDVRSGRRMIEQHVQRIAEEFQVSTKMVIEFVRAADGKWDEAKKFLAVFSHQEREAEEEEEEERTRKRSTSNPVQIQNRTKRSNPPDQDSSLPRVSGQGWRKRPSKQIRLG</sequence>